<dbReference type="GO" id="GO:0003755">
    <property type="term" value="F:peptidyl-prolyl cis-trans isomerase activity"/>
    <property type="evidence" value="ECO:0007669"/>
    <property type="project" value="UniProtKB-KW"/>
</dbReference>
<protein>
    <recommendedName>
        <fullName evidence="2 4">peptidylprolyl isomerase</fullName>
        <ecNumber evidence="2 4">5.2.1.8</ecNumber>
    </recommendedName>
</protein>
<dbReference type="AlphaFoldDB" id="A0A2S9J1K5"/>
<evidence type="ECO:0000256" key="1">
    <source>
        <dbReference type="ARBA" id="ARBA00000971"/>
    </source>
</evidence>
<accession>A0A2S9J1K5</accession>
<dbReference type="OrthoDB" id="669809at2"/>
<dbReference type="SUPFAM" id="SSF54534">
    <property type="entry name" value="FKBP-like"/>
    <property type="match status" value="1"/>
</dbReference>
<dbReference type="Proteomes" id="UP000239711">
    <property type="component" value="Unassembled WGS sequence"/>
</dbReference>
<reference evidence="6 7" key="1">
    <citation type="submission" date="2018-02" db="EMBL/GenBank/DDBJ databases">
        <title>The draft genome of Sphingobacterium sp. 5JN-11.</title>
        <authorList>
            <person name="Liu L."/>
            <person name="Li L."/>
            <person name="Liang L."/>
            <person name="Zhang X."/>
            <person name="Wang T."/>
        </authorList>
    </citation>
    <scope>NUCLEOTIDE SEQUENCE [LARGE SCALE GENOMIC DNA]</scope>
    <source>
        <strain evidence="6 7">5JN-11</strain>
    </source>
</reference>
<proteinExistence type="predicted"/>
<sequence length="276" mass="31378">MFFSELKNKTIFLTFAVALRYEPAFYHLEKTLKIYETDPDLSGELSSTIKKRKKRMKTLFRPLIVLLCTAVAFSSCMKDDSAEREEEQRRQQEVVAASLAADKIKIEEYLLDNPSETPGGWQEDDREETFSLIGKTVKTGIHFEVLAVPTEEDDEAFEYEFSTSTGPVPPKVKVNYTASLLDGTEVQSGENENIDFATFQSSSNVYNGVWIISFFPKSYRVNSENVPYYGLTTKGLKKGSHIRVISPSYWAFYDKKIGDIPANSPLVYEFEVLSIE</sequence>
<dbReference type="InterPro" id="IPR046357">
    <property type="entry name" value="PPIase_dom_sf"/>
</dbReference>
<name>A0A2S9J1K5_9SPHI</name>
<dbReference type="EMBL" id="PVBQ01000011">
    <property type="protein sequence ID" value="PRD46658.1"/>
    <property type="molecule type" value="Genomic_DNA"/>
</dbReference>
<gene>
    <name evidence="6" type="ORF">C5745_13685</name>
</gene>
<keyword evidence="7" id="KW-1185">Reference proteome</keyword>
<evidence type="ECO:0000256" key="3">
    <source>
        <dbReference type="ARBA" id="ARBA00023110"/>
    </source>
</evidence>
<dbReference type="EC" id="5.2.1.8" evidence="2 4"/>
<dbReference type="Gene3D" id="3.10.50.40">
    <property type="match status" value="1"/>
</dbReference>
<keyword evidence="4" id="KW-0413">Isomerase</keyword>
<comment type="caution">
    <text evidence="6">The sequence shown here is derived from an EMBL/GenBank/DDBJ whole genome shotgun (WGS) entry which is preliminary data.</text>
</comment>
<evidence type="ECO:0000256" key="4">
    <source>
        <dbReference type="PROSITE-ProRule" id="PRU00277"/>
    </source>
</evidence>
<evidence type="ECO:0000313" key="7">
    <source>
        <dbReference type="Proteomes" id="UP000239711"/>
    </source>
</evidence>
<dbReference type="InterPro" id="IPR001179">
    <property type="entry name" value="PPIase_FKBP_dom"/>
</dbReference>
<dbReference type="RefSeq" id="WP_105717580.1">
    <property type="nucleotide sequence ID" value="NZ_PVBQ01000011.1"/>
</dbReference>
<comment type="catalytic activity">
    <reaction evidence="1 4">
        <text>[protein]-peptidylproline (omega=180) = [protein]-peptidylproline (omega=0)</text>
        <dbReference type="Rhea" id="RHEA:16237"/>
        <dbReference type="Rhea" id="RHEA-COMP:10747"/>
        <dbReference type="Rhea" id="RHEA-COMP:10748"/>
        <dbReference type="ChEBI" id="CHEBI:83833"/>
        <dbReference type="ChEBI" id="CHEBI:83834"/>
        <dbReference type="EC" id="5.2.1.8"/>
    </reaction>
</comment>
<organism evidence="6 7">
    <name type="scientific">Sphingobacterium haloxyli</name>
    <dbReference type="NCBI Taxonomy" id="2100533"/>
    <lineage>
        <taxon>Bacteria</taxon>
        <taxon>Pseudomonadati</taxon>
        <taxon>Bacteroidota</taxon>
        <taxon>Sphingobacteriia</taxon>
        <taxon>Sphingobacteriales</taxon>
        <taxon>Sphingobacteriaceae</taxon>
        <taxon>Sphingobacterium</taxon>
    </lineage>
</organism>
<dbReference type="PROSITE" id="PS50059">
    <property type="entry name" value="FKBP_PPIASE"/>
    <property type="match status" value="1"/>
</dbReference>
<keyword evidence="3 4" id="KW-0697">Rotamase</keyword>
<evidence type="ECO:0000256" key="2">
    <source>
        <dbReference type="ARBA" id="ARBA00013194"/>
    </source>
</evidence>
<evidence type="ECO:0000259" key="5">
    <source>
        <dbReference type="PROSITE" id="PS50059"/>
    </source>
</evidence>
<evidence type="ECO:0000313" key="6">
    <source>
        <dbReference type="EMBL" id="PRD46658.1"/>
    </source>
</evidence>
<feature type="domain" description="PPIase FKBP-type" evidence="5">
    <location>
        <begin position="169"/>
        <end position="276"/>
    </location>
</feature>